<dbReference type="InterPro" id="IPR052698">
    <property type="entry name" value="MoCofactor_Util/Proc"/>
</dbReference>
<keyword evidence="3" id="KW-1185">Reference proteome</keyword>
<dbReference type="PANTHER" id="PTHR30388:SF6">
    <property type="entry name" value="XANTHINE DEHYDROGENASE SUBUNIT A-RELATED"/>
    <property type="match status" value="1"/>
</dbReference>
<dbReference type="RefSeq" id="WP_253693331.1">
    <property type="nucleotide sequence ID" value="NZ_BKZP01000007.1"/>
</dbReference>
<dbReference type="Gene3D" id="3.40.50.720">
    <property type="entry name" value="NAD(P)-binding Rossmann-like Domain"/>
    <property type="match status" value="1"/>
</dbReference>
<sequence length="285" mass="32202">MLSAGCLEEDLKWKAKQVLESGKAQIYTYDMQDETDLSWGQGAGCNGILHIFIEPLTRTLRQNLMKLKAFLDAGISVLHIKQFNGNFEFLRGGYFPQNGEPFGDAFPAFMIEKLFGKSDTRSTDKNGQFYSYHYRSRPRLILFGAGPDAKPLVRFAAQTGFSVTVYEHRPALCNRENFPEAEQCITGFPDGADQNLDIVEKDFAVIMTHNFQKDKELLRILMHKKLSYLGILGPCRRTERLLEGKEIPPWISSPAGINIHAKGAEEIAISIIAEMIKVLRKPEKI</sequence>
<dbReference type="Proteomes" id="UP000391919">
    <property type="component" value="Unassembled WGS sequence"/>
</dbReference>
<proteinExistence type="predicted"/>
<dbReference type="Pfam" id="PF13478">
    <property type="entry name" value="XdhC_C"/>
    <property type="match status" value="1"/>
</dbReference>
<dbReference type="InterPro" id="IPR027051">
    <property type="entry name" value="XdhC_Rossmann_dom"/>
</dbReference>
<evidence type="ECO:0000259" key="1">
    <source>
        <dbReference type="Pfam" id="PF13478"/>
    </source>
</evidence>
<dbReference type="AlphaFoldDB" id="A0A5J4J2W9"/>
<reference evidence="2 3" key="1">
    <citation type="submission" date="2019-09" db="EMBL/GenBank/DDBJ databases">
        <title>Draft genome sequence of Bacillus sp. JC-7.</title>
        <authorList>
            <person name="Tanaka N."/>
            <person name="Shiwa Y."/>
            <person name="Fujita N."/>
            <person name="Tanasupawat S."/>
        </authorList>
    </citation>
    <scope>NUCLEOTIDE SEQUENCE [LARGE SCALE GENOMIC DNA]</scope>
    <source>
        <strain evidence="2 3">JC-7</strain>
    </source>
</reference>
<gene>
    <name evidence="2" type="ORF">BpJC7_06650</name>
</gene>
<organism evidence="2 3">
    <name type="scientific">Weizmannia acidilactici</name>
    <dbReference type="NCBI Taxonomy" id="2607726"/>
    <lineage>
        <taxon>Bacteria</taxon>
        <taxon>Bacillati</taxon>
        <taxon>Bacillota</taxon>
        <taxon>Bacilli</taxon>
        <taxon>Bacillales</taxon>
        <taxon>Bacillaceae</taxon>
        <taxon>Heyndrickxia</taxon>
    </lineage>
</organism>
<evidence type="ECO:0000313" key="2">
    <source>
        <dbReference type="EMBL" id="GER69362.1"/>
    </source>
</evidence>
<comment type="caution">
    <text evidence="2">The sequence shown here is derived from an EMBL/GenBank/DDBJ whole genome shotgun (WGS) entry which is preliminary data.</text>
</comment>
<evidence type="ECO:0000313" key="3">
    <source>
        <dbReference type="Proteomes" id="UP000391919"/>
    </source>
</evidence>
<name>A0A5J4J2W9_9BACI</name>
<protein>
    <submittedName>
        <fullName evidence="2">Xanthine dehydrogenase</fullName>
    </submittedName>
</protein>
<feature type="domain" description="XdhC Rossmann" evidence="1">
    <location>
        <begin position="140"/>
        <end position="275"/>
    </location>
</feature>
<accession>A0A5J4J2W9</accession>
<dbReference type="EMBL" id="BKZQ01000006">
    <property type="protein sequence ID" value="GER69362.1"/>
    <property type="molecule type" value="Genomic_DNA"/>
</dbReference>
<dbReference type="PANTHER" id="PTHR30388">
    <property type="entry name" value="ALDEHYDE OXIDOREDUCTASE MOLYBDENUM COFACTOR ASSEMBLY PROTEIN"/>
    <property type="match status" value="1"/>
</dbReference>